<evidence type="ECO:0000313" key="6">
    <source>
        <dbReference type="Proteomes" id="UP000537260"/>
    </source>
</evidence>
<dbReference type="EMBL" id="JACCFM010000001">
    <property type="protein sequence ID" value="NYJ18360.1"/>
    <property type="molecule type" value="Genomic_DNA"/>
</dbReference>
<reference evidence="5 6" key="1">
    <citation type="submission" date="2020-07" db="EMBL/GenBank/DDBJ databases">
        <title>Sequencing the genomes of 1000 actinobacteria strains.</title>
        <authorList>
            <person name="Klenk H.-P."/>
        </authorList>
    </citation>
    <scope>NUCLEOTIDE SEQUENCE [LARGE SCALE GENOMIC DNA]</scope>
    <source>
        <strain evidence="5 6">LI1</strain>
    </source>
</reference>
<evidence type="ECO:0000256" key="3">
    <source>
        <dbReference type="ARBA" id="ARBA00022691"/>
    </source>
</evidence>
<protein>
    <submittedName>
        <fullName evidence="5">2-polyprenyl-3-methyl-5-hydroxy-6-metoxy-1, 4-benzoquinol methylase</fullName>
    </submittedName>
</protein>
<organism evidence="5 6">
    <name type="scientific">Glaciibacter psychrotolerans</name>
    <dbReference type="NCBI Taxonomy" id="670054"/>
    <lineage>
        <taxon>Bacteria</taxon>
        <taxon>Bacillati</taxon>
        <taxon>Actinomycetota</taxon>
        <taxon>Actinomycetes</taxon>
        <taxon>Micrococcales</taxon>
        <taxon>Microbacteriaceae</taxon>
        <taxon>Glaciibacter</taxon>
    </lineage>
</organism>
<dbReference type="Proteomes" id="UP000537260">
    <property type="component" value="Unassembled WGS sequence"/>
</dbReference>
<dbReference type="RefSeq" id="WP_179577282.1">
    <property type="nucleotide sequence ID" value="NZ_JACCFM010000001.1"/>
</dbReference>
<evidence type="ECO:0000256" key="2">
    <source>
        <dbReference type="ARBA" id="ARBA00022679"/>
    </source>
</evidence>
<dbReference type="GO" id="GO:0008168">
    <property type="term" value="F:methyltransferase activity"/>
    <property type="evidence" value="ECO:0007669"/>
    <property type="project" value="UniProtKB-KW"/>
</dbReference>
<dbReference type="NCBIfam" id="NF004851">
    <property type="entry name" value="PRK06202.1"/>
    <property type="match status" value="1"/>
</dbReference>
<evidence type="ECO:0000313" key="5">
    <source>
        <dbReference type="EMBL" id="NYJ18360.1"/>
    </source>
</evidence>
<proteinExistence type="predicted"/>
<accession>A0A7Z0EB52</accession>
<dbReference type="Pfam" id="PF13649">
    <property type="entry name" value="Methyltransf_25"/>
    <property type="match status" value="1"/>
</dbReference>
<keyword evidence="2" id="KW-0808">Transferase</keyword>
<keyword evidence="1 5" id="KW-0489">Methyltransferase</keyword>
<dbReference type="PANTHER" id="PTHR43464">
    <property type="entry name" value="METHYLTRANSFERASE"/>
    <property type="match status" value="1"/>
</dbReference>
<feature type="domain" description="Methyltransferase" evidence="4">
    <location>
        <begin position="63"/>
        <end position="152"/>
    </location>
</feature>
<dbReference type="InterPro" id="IPR041698">
    <property type="entry name" value="Methyltransf_25"/>
</dbReference>
<gene>
    <name evidence="5" type="ORF">HNR05_000151</name>
</gene>
<dbReference type="AlphaFoldDB" id="A0A7Z0EB52"/>
<keyword evidence="3" id="KW-0949">S-adenosyl-L-methionine</keyword>
<dbReference type="InterPro" id="IPR029063">
    <property type="entry name" value="SAM-dependent_MTases_sf"/>
</dbReference>
<dbReference type="CDD" id="cd02440">
    <property type="entry name" value="AdoMet_MTases"/>
    <property type="match status" value="1"/>
</dbReference>
<comment type="caution">
    <text evidence="5">The sequence shown here is derived from an EMBL/GenBank/DDBJ whole genome shotgun (WGS) entry which is preliminary data.</text>
</comment>
<evidence type="ECO:0000256" key="1">
    <source>
        <dbReference type="ARBA" id="ARBA00022603"/>
    </source>
</evidence>
<evidence type="ECO:0000259" key="4">
    <source>
        <dbReference type="Pfam" id="PF13649"/>
    </source>
</evidence>
<dbReference type="GO" id="GO:0032259">
    <property type="term" value="P:methylation"/>
    <property type="evidence" value="ECO:0007669"/>
    <property type="project" value="UniProtKB-KW"/>
</dbReference>
<dbReference type="PANTHER" id="PTHR43464:SF19">
    <property type="entry name" value="UBIQUINONE BIOSYNTHESIS O-METHYLTRANSFERASE, MITOCHONDRIAL"/>
    <property type="match status" value="1"/>
</dbReference>
<sequence length="238" mass="26798">MRSLRVRDDDAVELMDSPDCDPVRLERTYASFPVVNAVVSGWRQIYRRDIRPLLHVDQPRTLLDIGAGGGDLARSLTTWARQDGLRLHVTAIDPDARAHTYALAQPAQPGLTFRRAFSSELVGEGARFDIVVSNHVLHHLTARELGGLLFDSERLCRQVVLHADIERSRLGYLGFGLATWPFFRDSYIRPDGLTSIRRSFTVDELRAVLTVAGLSRWWVTREVPSRYLLRYSTGGTGA</sequence>
<dbReference type="Gene3D" id="3.40.50.150">
    <property type="entry name" value="Vaccinia Virus protein VP39"/>
    <property type="match status" value="1"/>
</dbReference>
<name>A0A7Z0EB52_9MICO</name>
<dbReference type="SUPFAM" id="SSF53335">
    <property type="entry name" value="S-adenosyl-L-methionine-dependent methyltransferases"/>
    <property type="match status" value="1"/>
</dbReference>
<keyword evidence="6" id="KW-1185">Reference proteome</keyword>